<accession>A0A9W9W2H4</accession>
<gene>
    <name evidence="2" type="ORF">N7509_005425</name>
</gene>
<dbReference type="GeneID" id="81369042"/>
<feature type="compositionally biased region" description="Low complexity" evidence="1">
    <location>
        <begin position="34"/>
        <end position="47"/>
    </location>
</feature>
<dbReference type="AlphaFoldDB" id="A0A9W9W2H4"/>
<feature type="region of interest" description="Disordered" evidence="1">
    <location>
        <begin position="99"/>
        <end position="169"/>
    </location>
</feature>
<evidence type="ECO:0000313" key="3">
    <source>
        <dbReference type="Proteomes" id="UP001147747"/>
    </source>
</evidence>
<feature type="compositionally biased region" description="Acidic residues" evidence="1">
    <location>
        <begin position="128"/>
        <end position="138"/>
    </location>
</feature>
<dbReference type="RefSeq" id="XP_056489364.1">
    <property type="nucleotide sequence ID" value="XM_056630062.1"/>
</dbReference>
<sequence length="169" mass="17967">MRHPEPTQAVAGDRIAALLHGAHDVPAPPPPPASTSTSTSTSAPGPSRSRDHEAPRLSATYTPVSFIYSPTPSPPVRSYVVPHRGRNSVLITPPLAEQSVDATRVPRSLPTYENTGPRFESAARKEEQDGDLDGDSDSDSISSVYTAPEGDADVAISNTTREISVQERT</sequence>
<feature type="region of interest" description="Disordered" evidence="1">
    <location>
        <begin position="1"/>
        <end position="58"/>
    </location>
</feature>
<evidence type="ECO:0000313" key="2">
    <source>
        <dbReference type="EMBL" id="KAJ5397312.1"/>
    </source>
</evidence>
<proteinExistence type="predicted"/>
<dbReference type="EMBL" id="JAPZBU010000006">
    <property type="protein sequence ID" value="KAJ5397312.1"/>
    <property type="molecule type" value="Genomic_DNA"/>
</dbReference>
<comment type="caution">
    <text evidence="2">The sequence shown here is derived from an EMBL/GenBank/DDBJ whole genome shotgun (WGS) entry which is preliminary data.</text>
</comment>
<protein>
    <submittedName>
        <fullName evidence="2">Uncharacterized protein</fullName>
    </submittedName>
</protein>
<organism evidence="2 3">
    <name type="scientific">Penicillium cosmopolitanum</name>
    <dbReference type="NCBI Taxonomy" id="1131564"/>
    <lineage>
        <taxon>Eukaryota</taxon>
        <taxon>Fungi</taxon>
        <taxon>Dikarya</taxon>
        <taxon>Ascomycota</taxon>
        <taxon>Pezizomycotina</taxon>
        <taxon>Eurotiomycetes</taxon>
        <taxon>Eurotiomycetidae</taxon>
        <taxon>Eurotiales</taxon>
        <taxon>Aspergillaceae</taxon>
        <taxon>Penicillium</taxon>
    </lineage>
</organism>
<keyword evidence="3" id="KW-1185">Reference proteome</keyword>
<dbReference type="Proteomes" id="UP001147747">
    <property type="component" value="Unassembled WGS sequence"/>
</dbReference>
<evidence type="ECO:0000256" key="1">
    <source>
        <dbReference type="SAM" id="MobiDB-lite"/>
    </source>
</evidence>
<reference evidence="2" key="2">
    <citation type="journal article" date="2023" name="IMA Fungus">
        <title>Comparative genomic study of the Penicillium genus elucidates a diverse pangenome and 15 lateral gene transfer events.</title>
        <authorList>
            <person name="Petersen C."/>
            <person name="Sorensen T."/>
            <person name="Nielsen M.R."/>
            <person name="Sondergaard T.E."/>
            <person name="Sorensen J.L."/>
            <person name="Fitzpatrick D.A."/>
            <person name="Frisvad J.C."/>
            <person name="Nielsen K.L."/>
        </authorList>
    </citation>
    <scope>NUCLEOTIDE SEQUENCE</scope>
    <source>
        <strain evidence="2">IBT 29677</strain>
    </source>
</reference>
<name>A0A9W9W2H4_9EURO</name>
<reference evidence="2" key="1">
    <citation type="submission" date="2022-12" db="EMBL/GenBank/DDBJ databases">
        <authorList>
            <person name="Petersen C."/>
        </authorList>
    </citation>
    <scope>NUCLEOTIDE SEQUENCE</scope>
    <source>
        <strain evidence="2">IBT 29677</strain>
    </source>
</reference>